<evidence type="ECO:0000256" key="2">
    <source>
        <dbReference type="ARBA" id="ARBA00023002"/>
    </source>
</evidence>
<sequence length="564" mass="59139">MARTHQARLIRNLLADQAVAERLHLPVDDYRGLRDEARTDPDGPSRRALLARAAAVGAGLAGAAALGGGARAHAAPAPVPKIGGSPRIAIVGAGISGLNAALTLADKGVAATVYEASPTRIGGRMYSGGSPANPGTWNQGQVSEWGGELVDTGHHAIKTLCQRFGLGLTDVGAALPPGAEGVFHFHGHYYPKEQVDADFKQIWQTVKSDVQAGGSAPTWNSHNAASVALDRMSIRDWIESRVPGGFGSDLGALLDCAYAVEYGADTTAQSSYAMLVMLSWQSSPGNLSIWGGSDERWHITGGNDQLPRAIAAALPAGTVQPGHTLQAVVRNADGTQTLTFALDGGGTRTVVADHTVLAVPLPILQEHVDLSRAGLDPMMKGVLANMRMGACTKLNMQFTRRDSWSGTGAWPGVSNGECFADLPYQQAWDVTRGQAGSNGILVQYGGGSLARGLTPPTAFTDAATPYTRNLVDDYLSQIDSVWPGTKAAWNGRATLSAWHLNPYSYGAYSYWPVGYLTGYAGYEGTAQGNLHFAGEHTSYDFQGYMNGGAVEGARAAGEVLAALA</sequence>
<dbReference type="Gene3D" id="3.90.660.10">
    <property type="match status" value="1"/>
</dbReference>
<comment type="caution">
    <text evidence="5">The sequence shown here is derived from an EMBL/GenBank/DDBJ whole genome shotgun (WGS) entry which is preliminary data.</text>
</comment>
<dbReference type="SUPFAM" id="SSF54373">
    <property type="entry name" value="FAD-linked reductases, C-terminal domain"/>
    <property type="match status" value="1"/>
</dbReference>
<dbReference type="InterPro" id="IPR006311">
    <property type="entry name" value="TAT_signal"/>
</dbReference>
<gene>
    <name evidence="5" type="ORF">Kpho02_18830</name>
</gene>
<dbReference type="PANTHER" id="PTHR10742:SF342">
    <property type="entry name" value="AMINE OXIDASE"/>
    <property type="match status" value="1"/>
</dbReference>
<feature type="binding site" evidence="3">
    <location>
        <position position="444"/>
    </location>
    <ligand>
        <name>substrate</name>
    </ligand>
</feature>
<dbReference type="Pfam" id="PF01593">
    <property type="entry name" value="Amino_oxidase"/>
    <property type="match status" value="1"/>
</dbReference>
<evidence type="ECO:0000313" key="6">
    <source>
        <dbReference type="Proteomes" id="UP001165041"/>
    </source>
</evidence>
<dbReference type="GO" id="GO:0009063">
    <property type="term" value="P:amino acid catabolic process"/>
    <property type="evidence" value="ECO:0007669"/>
    <property type="project" value="TreeGrafter"/>
</dbReference>
<dbReference type="PROSITE" id="PS51318">
    <property type="entry name" value="TAT"/>
    <property type="match status" value="1"/>
</dbReference>
<feature type="binding site" evidence="3">
    <location>
        <position position="96"/>
    </location>
    <ligand>
        <name>FAD</name>
        <dbReference type="ChEBI" id="CHEBI:57692"/>
    </ligand>
</feature>
<dbReference type="EMBL" id="BSSA01000005">
    <property type="protein sequence ID" value="GLW69584.1"/>
    <property type="molecule type" value="Genomic_DNA"/>
</dbReference>
<protein>
    <recommendedName>
        <fullName evidence="4">Amine oxidase domain-containing protein</fullName>
    </recommendedName>
</protein>
<evidence type="ECO:0000313" key="5">
    <source>
        <dbReference type="EMBL" id="GLW69584.1"/>
    </source>
</evidence>
<dbReference type="Gene3D" id="3.50.50.60">
    <property type="entry name" value="FAD/NAD(P)-binding domain"/>
    <property type="match status" value="1"/>
</dbReference>
<dbReference type="GO" id="GO:0001716">
    <property type="term" value="F:L-amino-acid oxidase activity"/>
    <property type="evidence" value="ECO:0007669"/>
    <property type="project" value="TreeGrafter"/>
</dbReference>
<organism evidence="5 6">
    <name type="scientific">Kitasatospora phosalacinea</name>
    <dbReference type="NCBI Taxonomy" id="2065"/>
    <lineage>
        <taxon>Bacteria</taxon>
        <taxon>Bacillati</taxon>
        <taxon>Actinomycetota</taxon>
        <taxon>Actinomycetes</taxon>
        <taxon>Kitasatosporales</taxon>
        <taxon>Streptomycetaceae</taxon>
        <taxon>Kitasatospora</taxon>
    </lineage>
</organism>
<comment type="cofactor">
    <cofactor evidence="1">
        <name>FAD</name>
        <dbReference type="ChEBI" id="CHEBI:57692"/>
    </cofactor>
</comment>
<dbReference type="RefSeq" id="WP_285735474.1">
    <property type="nucleotide sequence ID" value="NZ_BSSA01000005.1"/>
</dbReference>
<dbReference type="InterPro" id="IPR001613">
    <property type="entry name" value="Flavin_amine_oxidase"/>
</dbReference>
<evidence type="ECO:0000256" key="1">
    <source>
        <dbReference type="ARBA" id="ARBA00001974"/>
    </source>
</evidence>
<dbReference type="InterPro" id="IPR050281">
    <property type="entry name" value="Flavin_monoamine_oxidase"/>
</dbReference>
<dbReference type="SUPFAM" id="SSF51905">
    <property type="entry name" value="FAD/NAD(P)-binding domain"/>
    <property type="match status" value="1"/>
</dbReference>
<feature type="domain" description="Amine oxidase" evidence="4">
    <location>
        <begin position="95"/>
        <end position="560"/>
    </location>
</feature>
<evidence type="ECO:0000259" key="4">
    <source>
        <dbReference type="Pfam" id="PF01593"/>
    </source>
</evidence>
<dbReference type="Proteomes" id="UP001165041">
    <property type="component" value="Unassembled WGS sequence"/>
</dbReference>
<dbReference type="InterPro" id="IPR036188">
    <property type="entry name" value="FAD/NAD-bd_sf"/>
</dbReference>
<dbReference type="AlphaFoldDB" id="A0A9W6Q479"/>
<keyword evidence="2" id="KW-0560">Oxidoreductase</keyword>
<name>A0A9W6Q479_9ACTN</name>
<dbReference type="Gene3D" id="1.10.405.10">
    <property type="entry name" value="Guanine Nucleotide Dissociation Inhibitor, domain 1"/>
    <property type="match status" value="1"/>
</dbReference>
<feature type="binding site" evidence="3">
    <location>
        <begin position="115"/>
        <end position="116"/>
    </location>
    <ligand>
        <name>FAD</name>
        <dbReference type="ChEBI" id="CHEBI:57692"/>
    </ligand>
</feature>
<proteinExistence type="predicted"/>
<dbReference type="InterPro" id="IPR002937">
    <property type="entry name" value="Amino_oxidase"/>
</dbReference>
<dbReference type="PANTHER" id="PTHR10742">
    <property type="entry name" value="FLAVIN MONOAMINE OXIDASE"/>
    <property type="match status" value="1"/>
</dbReference>
<accession>A0A9W6Q479</accession>
<reference evidence="5" key="1">
    <citation type="submission" date="2023-02" db="EMBL/GenBank/DDBJ databases">
        <title>Kitasatospora phosalacinea NBRC 14627.</title>
        <authorList>
            <person name="Ichikawa N."/>
            <person name="Sato H."/>
            <person name="Tonouchi N."/>
        </authorList>
    </citation>
    <scope>NUCLEOTIDE SEQUENCE</scope>
    <source>
        <strain evidence="5">NBRC 14627</strain>
    </source>
</reference>
<dbReference type="PRINTS" id="PR00757">
    <property type="entry name" value="AMINEOXDASEF"/>
</dbReference>
<evidence type="ECO:0000256" key="3">
    <source>
        <dbReference type="PIRSR" id="PIRSR601613-1"/>
    </source>
</evidence>